<reference evidence="1" key="1">
    <citation type="journal article" date="2015" name="Nature">
        <title>Complex archaea that bridge the gap between prokaryotes and eukaryotes.</title>
        <authorList>
            <person name="Spang A."/>
            <person name="Saw J.H."/>
            <person name="Jorgensen S.L."/>
            <person name="Zaremba-Niedzwiedzka K."/>
            <person name="Martijn J."/>
            <person name="Lind A.E."/>
            <person name="van Eijk R."/>
            <person name="Schleper C."/>
            <person name="Guy L."/>
            <person name="Ettema T.J."/>
        </authorList>
    </citation>
    <scope>NUCLEOTIDE SEQUENCE</scope>
</reference>
<accession>A0A0F9IMH6</accession>
<protein>
    <submittedName>
        <fullName evidence="1">Uncharacterized protein</fullName>
    </submittedName>
</protein>
<sequence length="20" mass="2484">MNSEKRYDLEDRLIEFAIKI</sequence>
<proteinExistence type="predicted"/>
<organism evidence="1">
    <name type="scientific">marine sediment metagenome</name>
    <dbReference type="NCBI Taxonomy" id="412755"/>
    <lineage>
        <taxon>unclassified sequences</taxon>
        <taxon>metagenomes</taxon>
        <taxon>ecological metagenomes</taxon>
    </lineage>
</organism>
<gene>
    <name evidence="1" type="ORF">LCGC14_1561170</name>
</gene>
<name>A0A0F9IMH6_9ZZZZ</name>
<comment type="caution">
    <text evidence="1">The sequence shown here is derived from an EMBL/GenBank/DDBJ whole genome shotgun (WGS) entry which is preliminary data.</text>
</comment>
<dbReference type="EMBL" id="LAZR01012061">
    <property type="protein sequence ID" value="KKM45233.1"/>
    <property type="molecule type" value="Genomic_DNA"/>
</dbReference>
<feature type="non-terminal residue" evidence="1">
    <location>
        <position position="20"/>
    </location>
</feature>
<evidence type="ECO:0000313" key="1">
    <source>
        <dbReference type="EMBL" id="KKM45233.1"/>
    </source>
</evidence>
<dbReference type="AlphaFoldDB" id="A0A0F9IMH6"/>